<organism evidence="1 2">
    <name type="scientific">Sulfolobus tengchongensis</name>
    <dbReference type="NCBI Taxonomy" id="207809"/>
    <lineage>
        <taxon>Archaea</taxon>
        <taxon>Thermoproteota</taxon>
        <taxon>Thermoprotei</taxon>
        <taxon>Sulfolobales</taxon>
        <taxon>Sulfolobaceae</taxon>
        <taxon>Sulfolobus</taxon>
    </lineage>
</organism>
<dbReference type="EMBL" id="CP146016">
    <property type="protein sequence ID" value="WWQ61752.1"/>
    <property type="molecule type" value="Genomic_DNA"/>
</dbReference>
<evidence type="ECO:0000313" key="2">
    <source>
        <dbReference type="Proteomes" id="UP001432202"/>
    </source>
</evidence>
<dbReference type="AlphaFoldDB" id="A0AAX4L5B2"/>
<keyword evidence="2" id="KW-1185">Reference proteome</keyword>
<dbReference type="GeneID" id="89335777"/>
<name>A0AAX4L5B2_9CREN</name>
<dbReference type="InterPro" id="IPR007981">
    <property type="entry name" value="Peptidase_A5"/>
</dbReference>
<keyword evidence="1" id="KW-0378">Hydrolase</keyword>
<keyword evidence="1" id="KW-0645">Protease</keyword>
<dbReference type="Proteomes" id="UP001432202">
    <property type="component" value="Chromosome"/>
</dbReference>
<sequence length="271" mass="30775">MIIFPLASYLLINESYNSSGILVDFSYLVVQNGSDILPPELVTYDKAFIKINDVKNTFIIINDSTTPKVKIGNYYYWSGYLDAELVWGGFAYGEHTTFTNMSSYLALYYYNSESGKFIPFPIVYSYGNDTAESADNLHVTISPSGYAYVTLGNLQPGLLTTQFNPALPSFTFLSITCLIPFYINGSLTHNFEGYIKYSTYISFLRNFSANSSAFAVFNGKNLTIYPSEKITFYQIKPNYTWYYLVYINSTYPVYINGIETNKMFVRSGETI</sequence>
<proteinExistence type="predicted"/>
<reference evidence="1 2" key="1">
    <citation type="submission" date="2024-02" db="EMBL/GenBank/DDBJ databases">
        <title>STSV induces naive adaptation in Sulfolobus.</title>
        <authorList>
            <person name="Xiang X."/>
            <person name="Song M."/>
        </authorList>
    </citation>
    <scope>NUCLEOTIDE SEQUENCE [LARGE SCALE GENOMIC DNA]</scope>
    <source>
        <strain evidence="1 2">RT2</strain>
    </source>
</reference>
<dbReference type="EC" id="3.4.23.-" evidence="1"/>
<evidence type="ECO:0000313" key="1">
    <source>
        <dbReference type="EMBL" id="WWQ61752.1"/>
    </source>
</evidence>
<dbReference type="Pfam" id="PF05317">
    <property type="entry name" value="Thermopsin"/>
    <property type="match status" value="1"/>
</dbReference>
<dbReference type="RefSeq" id="WP_338604565.1">
    <property type="nucleotide sequence ID" value="NZ_CP146016.1"/>
</dbReference>
<gene>
    <name evidence="1" type="ORF">V6M85_03375</name>
</gene>
<accession>A0AAX4L5B2</accession>
<dbReference type="GO" id="GO:0008233">
    <property type="term" value="F:peptidase activity"/>
    <property type="evidence" value="ECO:0007669"/>
    <property type="project" value="UniProtKB-KW"/>
</dbReference>
<protein>
    <submittedName>
        <fullName evidence="1">Thermopsin family protease</fullName>
        <ecNumber evidence="1">3.4.23.-</ecNumber>
    </submittedName>
</protein>
<dbReference type="GO" id="GO:0006508">
    <property type="term" value="P:proteolysis"/>
    <property type="evidence" value="ECO:0007669"/>
    <property type="project" value="UniProtKB-KW"/>
</dbReference>